<dbReference type="FunFam" id="3.40.50.720:FF:000002">
    <property type="entry name" value="Succinate--CoA ligase [ADP-forming] subunit alpha"/>
    <property type="match status" value="1"/>
</dbReference>
<dbReference type="SUPFAM" id="SSF51735">
    <property type="entry name" value="NAD(P)-binding Rossmann-fold domains"/>
    <property type="match status" value="1"/>
</dbReference>
<dbReference type="PROSITE" id="PS00399">
    <property type="entry name" value="SUCCINYL_COA_LIG_2"/>
    <property type="match status" value="1"/>
</dbReference>
<keyword evidence="11" id="KW-1185">Reference proteome</keyword>
<proteinExistence type="inferred from homology"/>
<dbReference type="GO" id="GO:0005739">
    <property type="term" value="C:mitochondrion"/>
    <property type="evidence" value="ECO:0007669"/>
    <property type="project" value="UniProtKB-SubCell"/>
</dbReference>
<dbReference type="Pfam" id="PF02629">
    <property type="entry name" value="CoA_binding"/>
    <property type="match status" value="1"/>
</dbReference>
<evidence type="ECO:0000313" key="11">
    <source>
        <dbReference type="Proteomes" id="UP001172155"/>
    </source>
</evidence>
<evidence type="ECO:0000256" key="3">
    <source>
        <dbReference type="ARBA" id="ARBA00022598"/>
    </source>
</evidence>
<comment type="pathway">
    <text evidence="1 6">Carbohydrate metabolism; tricarboxylic acid cycle; succinate from succinyl-CoA (ligase route): step 1/1.</text>
</comment>
<dbReference type="AlphaFoldDB" id="A0AA40FB23"/>
<dbReference type="Proteomes" id="UP001172155">
    <property type="component" value="Unassembled WGS sequence"/>
</dbReference>
<evidence type="ECO:0000256" key="1">
    <source>
        <dbReference type="ARBA" id="ARBA00005064"/>
    </source>
</evidence>
<dbReference type="InterPro" id="IPR036291">
    <property type="entry name" value="NAD(P)-bd_dom_sf"/>
</dbReference>
<dbReference type="EC" id="6.2.1.5" evidence="6"/>
<keyword evidence="3 6" id="KW-0436">Ligase</keyword>
<dbReference type="HAMAP" id="MF_01988">
    <property type="entry name" value="Succ_CoA_alpha"/>
    <property type="match status" value="1"/>
</dbReference>
<keyword evidence="4 6" id="KW-0547">Nucleotide-binding</keyword>
<evidence type="ECO:0000256" key="7">
    <source>
        <dbReference type="PIRSR" id="PIRSR001553-1"/>
    </source>
</evidence>
<dbReference type="SUPFAM" id="SSF52210">
    <property type="entry name" value="Succinyl-CoA synthetase domains"/>
    <property type="match status" value="1"/>
</dbReference>
<comment type="similarity">
    <text evidence="6 8">Belongs to the succinate/malate CoA ligase alpha subunit family.</text>
</comment>
<dbReference type="GO" id="GO:0006099">
    <property type="term" value="P:tricarboxylic acid cycle"/>
    <property type="evidence" value="ECO:0007669"/>
    <property type="project" value="UniProtKB-UniRule"/>
</dbReference>
<reference evidence="10" key="1">
    <citation type="submission" date="2023-06" db="EMBL/GenBank/DDBJ databases">
        <title>Genome-scale phylogeny and comparative genomics of the fungal order Sordariales.</title>
        <authorList>
            <consortium name="Lawrence Berkeley National Laboratory"/>
            <person name="Hensen N."/>
            <person name="Bonometti L."/>
            <person name="Westerberg I."/>
            <person name="Brannstrom I.O."/>
            <person name="Guillou S."/>
            <person name="Cros-Aarteil S."/>
            <person name="Calhoun S."/>
            <person name="Haridas S."/>
            <person name="Kuo A."/>
            <person name="Mondo S."/>
            <person name="Pangilinan J."/>
            <person name="Riley R."/>
            <person name="LaButti K."/>
            <person name="Andreopoulos B."/>
            <person name="Lipzen A."/>
            <person name="Chen C."/>
            <person name="Yanf M."/>
            <person name="Daum C."/>
            <person name="Ng V."/>
            <person name="Clum A."/>
            <person name="Steindorff A."/>
            <person name="Ohm R."/>
            <person name="Martin F."/>
            <person name="Silar P."/>
            <person name="Natvig D."/>
            <person name="Lalanne C."/>
            <person name="Gautier V."/>
            <person name="Ament-velasquez S.L."/>
            <person name="Kruys A."/>
            <person name="Hutchinson M.I."/>
            <person name="Powell A.J."/>
            <person name="Barry K."/>
            <person name="Miller A.N."/>
            <person name="Grigoriev I.V."/>
            <person name="Debuchy R."/>
            <person name="Gladieux P."/>
            <person name="Thoren M.H."/>
            <person name="Johannesson H."/>
        </authorList>
    </citation>
    <scope>NUCLEOTIDE SEQUENCE</scope>
    <source>
        <strain evidence="10">SMH3187-1</strain>
    </source>
</reference>
<feature type="binding site" evidence="6">
    <location>
        <begin position="51"/>
        <end position="54"/>
    </location>
    <ligand>
        <name>CoA</name>
        <dbReference type="ChEBI" id="CHEBI:57287"/>
    </ligand>
</feature>
<feature type="active site" description="Tele-phosphohistidine intermediate" evidence="6 7">
    <location>
        <position position="286"/>
    </location>
</feature>
<organism evidence="10 11">
    <name type="scientific">Schizothecium vesticola</name>
    <dbReference type="NCBI Taxonomy" id="314040"/>
    <lineage>
        <taxon>Eukaryota</taxon>
        <taxon>Fungi</taxon>
        <taxon>Dikarya</taxon>
        <taxon>Ascomycota</taxon>
        <taxon>Pezizomycotina</taxon>
        <taxon>Sordariomycetes</taxon>
        <taxon>Sordariomycetidae</taxon>
        <taxon>Sordariales</taxon>
        <taxon>Schizotheciaceae</taxon>
        <taxon>Schizothecium</taxon>
    </lineage>
</organism>
<dbReference type="GO" id="GO:0004775">
    <property type="term" value="F:succinate-CoA ligase (ADP-forming) activity"/>
    <property type="evidence" value="ECO:0007669"/>
    <property type="project" value="UniProtKB-UniRule"/>
</dbReference>
<dbReference type="PANTHER" id="PTHR11117:SF2">
    <property type="entry name" value="SUCCINATE--COA LIGASE [ADP_GDP-FORMING] SUBUNIT ALPHA, MITOCHONDRIAL"/>
    <property type="match status" value="1"/>
</dbReference>
<dbReference type="GO" id="GO:0009361">
    <property type="term" value="C:succinate-CoA ligase complex (ADP-forming)"/>
    <property type="evidence" value="ECO:0007669"/>
    <property type="project" value="TreeGrafter"/>
</dbReference>
<dbReference type="InterPro" id="IPR033847">
    <property type="entry name" value="Citrt_syn/SCS-alpha_CS"/>
</dbReference>
<feature type="binding site" evidence="6">
    <location>
        <begin position="130"/>
        <end position="132"/>
    </location>
    <ligand>
        <name>CoA</name>
        <dbReference type="ChEBI" id="CHEBI:57287"/>
    </ligand>
</feature>
<dbReference type="NCBIfam" id="TIGR01019">
    <property type="entry name" value="sucCoAalpha"/>
    <property type="match status" value="1"/>
</dbReference>
<dbReference type="Pfam" id="PF00549">
    <property type="entry name" value="Ligase_CoA"/>
    <property type="match status" value="1"/>
</dbReference>
<dbReference type="NCBIfam" id="NF004230">
    <property type="entry name" value="PRK05678.1"/>
    <property type="match status" value="1"/>
</dbReference>
<dbReference type="InterPro" id="IPR005810">
    <property type="entry name" value="CoA_lig_alpha"/>
</dbReference>
<dbReference type="Gene3D" id="3.40.50.261">
    <property type="entry name" value="Succinyl-CoA synthetase domains"/>
    <property type="match status" value="1"/>
</dbReference>
<name>A0AA40FB23_9PEZI</name>
<dbReference type="GO" id="GO:0000166">
    <property type="term" value="F:nucleotide binding"/>
    <property type="evidence" value="ECO:0007669"/>
    <property type="project" value="UniProtKB-KW"/>
</dbReference>
<evidence type="ECO:0000256" key="6">
    <source>
        <dbReference type="HAMAP-Rule" id="MF_03222"/>
    </source>
</evidence>
<evidence type="ECO:0000256" key="8">
    <source>
        <dbReference type="RuleBase" id="RU000677"/>
    </source>
</evidence>
<gene>
    <name evidence="10" type="ORF">B0T18DRAFT_312980</name>
</gene>
<protein>
    <recommendedName>
        <fullName evidence="6">Succinate--CoA ligase [ADP-forming] subunit alpha, mitochondrial</fullName>
        <ecNumber evidence="6">6.2.1.5</ecNumber>
    </recommendedName>
    <alternativeName>
        <fullName evidence="6">Succinyl-CoA synthetase subunit alpha</fullName>
        <shortName evidence="6">SCS-alpha</shortName>
    </alternativeName>
</protein>
<dbReference type="InterPro" id="IPR017440">
    <property type="entry name" value="Cit_synth/succinyl-CoA_lig_AS"/>
</dbReference>
<evidence type="ECO:0000256" key="2">
    <source>
        <dbReference type="ARBA" id="ARBA00022532"/>
    </source>
</evidence>
<sequence>MQAISRQARPASAVLRQLSQRSYSSSSSPYARTIDNLRINGDTKVIFQGFTGKQGTFHAQQAIDYGTKVVGGTNPKKAGQEHLGLPVFKNVTEAVQATGADATAIFVPPPVAAAGIEEAIAAEIPLIVCITEGIPQHDMVRITHMLKTQSKTRLVGPNCPGIIAPGQCKIGIMPGFIHKRGRIGIVSRSGTLTYEAVNQTSLAGLGQSLVVGIGGDPFSGTNFIDCLEVFLKDKETDGIIMIGEIGGSAEEDAADYLRANNTVNGGKPVVSFIAGISAPPGRRMGHAGAIVAGGKGGADSKIKALEAAGVIVTRSPAKLGESLHAEFIRRDLL</sequence>
<comment type="caution">
    <text evidence="10">The sequence shown here is derived from an EMBL/GenBank/DDBJ whole genome shotgun (WGS) entry which is preliminary data.</text>
</comment>
<dbReference type="InterPro" id="IPR003781">
    <property type="entry name" value="CoA-bd"/>
</dbReference>
<feature type="domain" description="CoA-binding" evidence="9">
    <location>
        <begin position="38"/>
        <end position="134"/>
    </location>
</feature>
<dbReference type="PANTHER" id="PTHR11117">
    <property type="entry name" value="SUCCINYL-COA LIGASE SUBUNIT ALPHA"/>
    <property type="match status" value="1"/>
</dbReference>
<dbReference type="SMART" id="SM00881">
    <property type="entry name" value="CoA_binding"/>
    <property type="match status" value="1"/>
</dbReference>
<evidence type="ECO:0000259" key="9">
    <source>
        <dbReference type="SMART" id="SM00881"/>
    </source>
</evidence>
<accession>A0AA40FB23</accession>
<keyword evidence="6" id="KW-0496">Mitochondrion</keyword>
<feature type="binding site" evidence="6">
    <location>
        <position position="194"/>
    </location>
    <ligand>
        <name>substrate</name>
        <note>ligand shared with subunit beta</note>
    </ligand>
</feature>
<dbReference type="InterPro" id="IPR016102">
    <property type="entry name" value="Succinyl-CoA_synth-like"/>
</dbReference>
<comment type="catalytic activity">
    <reaction evidence="6">
        <text>succinate + ATP + CoA = succinyl-CoA + ADP + phosphate</text>
        <dbReference type="Rhea" id="RHEA:17661"/>
        <dbReference type="ChEBI" id="CHEBI:30031"/>
        <dbReference type="ChEBI" id="CHEBI:30616"/>
        <dbReference type="ChEBI" id="CHEBI:43474"/>
        <dbReference type="ChEBI" id="CHEBI:57287"/>
        <dbReference type="ChEBI" id="CHEBI:57292"/>
        <dbReference type="ChEBI" id="CHEBI:456216"/>
        <dbReference type="EC" id="6.2.1.5"/>
    </reaction>
</comment>
<comment type="function">
    <text evidence="6">Succinyl-CoA synthetase functions in the citric acid cycle (TCA), coupling the hydrolysis of succinyl-CoA to the synthesis of ATP and thus represents the only step of substrate-level phosphorylation in the TCA. The alpha subunit of the enzyme binds the substrates coenzyme A and phosphate, while succinate binding and nucleotide specificity is provided by the beta subunit.</text>
</comment>
<feature type="binding site" evidence="6">
    <location>
        <position position="77"/>
    </location>
    <ligand>
        <name>CoA</name>
        <dbReference type="ChEBI" id="CHEBI:57287"/>
    </ligand>
</feature>
<dbReference type="GO" id="GO:0004776">
    <property type="term" value="F:succinate-CoA ligase (GDP-forming) activity"/>
    <property type="evidence" value="ECO:0007669"/>
    <property type="project" value="TreeGrafter"/>
</dbReference>
<dbReference type="PIRSF" id="PIRSF001553">
    <property type="entry name" value="SucCS_alpha"/>
    <property type="match status" value="1"/>
</dbReference>
<keyword evidence="2 6" id="KW-0816">Tricarboxylic acid cycle</keyword>
<evidence type="ECO:0000313" key="10">
    <source>
        <dbReference type="EMBL" id="KAK0754494.1"/>
    </source>
</evidence>
<dbReference type="PRINTS" id="PR01798">
    <property type="entry name" value="SCOASYNTHASE"/>
</dbReference>
<dbReference type="EMBL" id="JAUKUD010000001">
    <property type="protein sequence ID" value="KAK0754494.1"/>
    <property type="molecule type" value="Genomic_DNA"/>
</dbReference>
<evidence type="ECO:0000256" key="5">
    <source>
        <dbReference type="ARBA" id="ARBA00061754"/>
    </source>
</evidence>
<comment type="subunit">
    <text evidence="5">Heterodimer of an alpha and a beta subunit. Different beta subunits determine nucleotide specificity. Together with the ATP-specific beta subunit SUCLA2, forms an ADP-forming succinyl-CoA synthetase (A-SCS). Together with the GTP-specific beta subunit SUCLG2 forms a GDP-forming succinyl-CoA synthetase (G-SCS).</text>
</comment>
<evidence type="ECO:0000256" key="4">
    <source>
        <dbReference type="ARBA" id="ARBA00022741"/>
    </source>
</evidence>
<dbReference type="InterPro" id="IPR005811">
    <property type="entry name" value="SUCC_ACL_C"/>
</dbReference>
<dbReference type="PROSITE" id="PS01216">
    <property type="entry name" value="SUCCINYL_COA_LIG_1"/>
    <property type="match status" value="1"/>
</dbReference>
<comment type="subcellular location">
    <subcellularLocation>
        <location evidence="6">Mitochondrion</location>
    </subcellularLocation>
</comment>
<dbReference type="Gene3D" id="3.40.50.720">
    <property type="entry name" value="NAD(P)-binding Rossmann-like Domain"/>
    <property type="match status" value="1"/>
</dbReference>
<dbReference type="FunFam" id="3.40.50.261:FF:000005">
    <property type="entry name" value="Succinate--CoA ligase [ADP-forming] subunit alpha, mitochondrial"/>
    <property type="match status" value="1"/>
</dbReference>